<name>A0A927G9U2_9BACT</name>
<evidence type="ECO:0000313" key="5">
    <source>
        <dbReference type="Proteomes" id="UP000598820"/>
    </source>
</evidence>
<reference evidence="4" key="1">
    <citation type="submission" date="2020-09" db="EMBL/GenBank/DDBJ databases">
        <authorList>
            <person name="Kim M.K."/>
        </authorList>
    </citation>
    <scope>NUCLEOTIDE SEQUENCE</scope>
    <source>
        <strain evidence="4">BT702</strain>
    </source>
</reference>
<dbReference type="Gene3D" id="2.40.170.20">
    <property type="entry name" value="TonB-dependent receptor, beta-barrel domain"/>
    <property type="match status" value="1"/>
</dbReference>
<dbReference type="Proteomes" id="UP000598820">
    <property type="component" value="Unassembled WGS sequence"/>
</dbReference>
<keyword evidence="2" id="KW-0472">Membrane</keyword>
<evidence type="ECO:0000256" key="1">
    <source>
        <dbReference type="ARBA" id="ARBA00004442"/>
    </source>
</evidence>
<dbReference type="GO" id="GO:0009279">
    <property type="term" value="C:cell outer membrane"/>
    <property type="evidence" value="ECO:0007669"/>
    <property type="project" value="UniProtKB-SubCell"/>
</dbReference>
<proteinExistence type="predicted"/>
<keyword evidence="5" id="KW-1185">Reference proteome</keyword>
<keyword evidence="3" id="KW-0998">Cell outer membrane</keyword>
<comment type="subcellular location">
    <subcellularLocation>
        <location evidence="1">Cell outer membrane</location>
    </subcellularLocation>
</comment>
<accession>A0A927G9U2</accession>
<organism evidence="4 5">
    <name type="scientific">Spirosoma profusum</name>
    <dbReference type="NCBI Taxonomy" id="2771354"/>
    <lineage>
        <taxon>Bacteria</taxon>
        <taxon>Pseudomonadati</taxon>
        <taxon>Bacteroidota</taxon>
        <taxon>Cytophagia</taxon>
        <taxon>Cytophagales</taxon>
        <taxon>Cytophagaceae</taxon>
        <taxon>Spirosoma</taxon>
    </lineage>
</organism>
<protein>
    <submittedName>
        <fullName evidence="4">TonB-dependent receptor</fullName>
    </submittedName>
</protein>
<gene>
    <name evidence="4" type="ORF">IC229_30385</name>
</gene>
<evidence type="ECO:0000313" key="4">
    <source>
        <dbReference type="EMBL" id="MBD2704976.1"/>
    </source>
</evidence>
<dbReference type="SUPFAM" id="SSF56935">
    <property type="entry name" value="Porins"/>
    <property type="match status" value="1"/>
</dbReference>
<evidence type="ECO:0000256" key="2">
    <source>
        <dbReference type="ARBA" id="ARBA00023136"/>
    </source>
</evidence>
<comment type="caution">
    <text evidence="4">The sequence shown here is derived from an EMBL/GenBank/DDBJ whole genome shotgun (WGS) entry which is preliminary data.</text>
</comment>
<evidence type="ECO:0000256" key="3">
    <source>
        <dbReference type="ARBA" id="ARBA00023237"/>
    </source>
</evidence>
<keyword evidence="4" id="KW-0675">Receptor</keyword>
<sequence>MQRYVSLEGGVNNIFDRKYALAEGFPEPGRNFFINLVISNL</sequence>
<dbReference type="AlphaFoldDB" id="A0A927G9U2"/>
<dbReference type="InterPro" id="IPR036942">
    <property type="entry name" value="Beta-barrel_TonB_sf"/>
</dbReference>
<dbReference type="EMBL" id="JACWZY010000041">
    <property type="protein sequence ID" value="MBD2704976.1"/>
    <property type="molecule type" value="Genomic_DNA"/>
</dbReference>